<feature type="region of interest" description="Disordered" evidence="1">
    <location>
        <begin position="84"/>
        <end position="108"/>
    </location>
</feature>
<protein>
    <submittedName>
        <fullName evidence="2">Uncharacterized protein</fullName>
    </submittedName>
</protein>
<dbReference type="EMBL" id="BGZK01001010">
    <property type="protein sequence ID" value="GBP68416.1"/>
    <property type="molecule type" value="Genomic_DNA"/>
</dbReference>
<name>A0A4C1XXU3_EUMVA</name>
<keyword evidence="3" id="KW-1185">Reference proteome</keyword>
<dbReference type="Proteomes" id="UP000299102">
    <property type="component" value="Unassembled WGS sequence"/>
</dbReference>
<proteinExistence type="predicted"/>
<evidence type="ECO:0000256" key="1">
    <source>
        <dbReference type="SAM" id="MobiDB-lite"/>
    </source>
</evidence>
<accession>A0A4C1XXU3</accession>
<evidence type="ECO:0000313" key="2">
    <source>
        <dbReference type="EMBL" id="GBP68416.1"/>
    </source>
</evidence>
<organism evidence="2 3">
    <name type="scientific">Eumeta variegata</name>
    <name type="common">Bagworm moth</name>
    <name type="synonym">Eumeta japonica</name>
    <dbReference type="NCBI Taxonomy" id="151549"/>
    <lineage>
        <taxon>Eukaryota</taxon>
        <taxon>Metazoa</taxon>
        <taxon>Ecdysozoa</taxon>
        <taxon>Arthropoda</taxon>
        <taxon>Hexapoda</taxon>
        <taxon>Insecta</taxon>
        <taxon>Pterygota</taxon>
        <taxon>Neoptera</taxon>
        <taxon>Endopterygota</taxon>
        <taxon>Lepidoptera</taxon>
        <taxon>Glossata</taxon>
        <taxon>Ditrysia</taxon>
        <taxon>Tineoidea</taxon>
        <taxon>Psychidae</taxon>
        <taxon>Oiketicinae</taxon>
        <taxon>Eumeta</taxon>
    </lineage>
</organism>
<gene>
    <name evidence="2" type="ORF">EVAR_38653_1</name>
</gene>
<sequence length="138" mass="14953">MSDDATTAYNASRLLQKHIRAAPAAGRNNEALMRCAPAPESSVFGDRKRWRRQCKRGNENIEERAQCTLALDWTLSGLGASGVVPQRHSRRRIQQRDESAGSASSACPTILGPGCHIHVVPDSWSSSARAPTGLSDDN</sequence>
<evidence type="ECO:0000313" key="3">
    <source>
        <dbReference type="Proteomes" id="UP000299102"/>
    </source>
</evidence>
<comment type="caution">
    <text evidence="2">The sequence shown here is derived from an EMBL/GenBank/DDBJ whole genome shotgun (WGS) entry which is preliminary data.</text>
</comment>
<reference evidence="2 3" key="1">
    <citation type="journal article" date="2019" name="Commun. Biol.">
        <title>The bagworm genome reveals a unique fibroin gene that provides high tensile strength.</title>
        <authorList>
            <person name="Kono N."/>
            <person name="Nakamura H."/>
            <person name="Ohtoshi R."/>
            <person name="Tomita M."/>
            <person name="Numata K."/>
            <person name="Arakawa K."/>
        </authorList>
    </citation>
    <scope>NUCLEOTIDE SEQUENCE [LARGE SCALE GENOMIC DNA]</scope>
</reference>
<dbReference type="AlphaFoldDB" id="A0A4C1XXU3"/>